<proteinExistence type="predicted"/>
<protein>
    <submittedName>
        <fullName evidence="2">Uncharacterized protein</fullName>
    </submittedName>
</protein>
<reference evidence="2 3" key="1">
    <citation type="submission" date="2019-03" db="EMBL/GenBank/DDBJ databases">
        <title>Genomic Encyclopedia of Archaeal and Bacterial Type Strains, Phase II (KMG-II): from individual species to whole genera.</title>
        <authorList>
            <person name="Goeker M."/>
        </authorList>
    </citation>
    <scope>NUCLEOTIDE SEQUENCE [LARGE SCALE GENOMIC DNA]</scope>
    <source>
        <strain evidence="2 3">DSM 19034</strain>
    </source>
</reference>
<accession>A0A4R6ICV1</accession>
<evidence type="ECO:0000313" key="2">
    <source>
        <dbReference type="EMBL" id="TDO19348.1"/>
    </source>
</evidence>
<evidence type="ECO:0000256" key="1">
    <source>
        <dbReference type="SAM" id="Phobius"/>
    </source>
</evidence>
<keyword evidence="1" id="KW-0812">Transmembrane</keyword>
<gene>
    <name evidence="2" type="ORF">CLV32_4588</name>
</gene>
<dbReference type="RefSeq" id="WP_133559176.1">
    <property type="nucleotide sequence ID" value="NZ_SNWM01000007.1"/>
</dbReference>
<comment type="caution">
    <text evidence="2">The sequence shown here is derived from an EMBL/GenBank/DDBJ whole genome shotgun (WGS) entry which is preliminary data.</text>
</comment>
<dbReference type="Proteomes" id="UP000295499">
    <property type="component" value="Unassembled WGS sequence"/>
</dbReference>
<evidence type="ECO:0000313" key="3">
    <source>
        <dbReference type="Proteomes" id="UP000295499"/>
    </source>
</evidence>
<sequence length="180" mass="20639">MNIETIQFILSIWGAGLSSLLGGLTVFKFYKESKVKLLVFSTVDYPFAQVHVSAINDNNKPLTVTQVYIAYGSSKTEFIKILVKDLEGEKRLSESDRYTVNFDRIEIMEAYRNSDIRHNSYHRLLVCVRLSNGKIFKDWVYIDPTIIESTYYDKAEQFIATDIFLGIGQSSSDFFEIGSK</sequence>
<name>A0A4R6ICV1_9SPHI</name>
<dbReference type="EMBL" id="SNWM01000007">
    <property type="protein sequence ID" value="TDO19348.1"/>
    <property type="molecule type" value="Genomic_DNA"/>
</dbReference>
<keyword evidence="1" id="KW-1133">Transmembrane helix</keyword>
<keyword evidence="1" id="KW-0472">Membrane</keyword>
<dbReference type="AlphaFoldDB" id="A0A4R6ICV1"/>
<organism evidence="2 3">
    <name type="scientific">Pedobacter duraquae</name>
    <dbReference type="NCBI Taxonomy" id="425511"/>
    <lineage>
        <taxon>Bacteria</taxon>
        <taxon>Pseudomonadati</taxon>
        <taxon>Bacteroidota</taxon>
        <taxon>Sphingobacteriia</taxon>
        <taxon>Sphingobacteriales</taxon>
        <taxon>Sphingobacteriaceae</taxon>
        <taxon>Pedobacter</taxon>
    </lineage>
</organism>
<feature type="transmembrane region" description="Helical" evidence="1">
    <location>
        <begin position="6"/>
        <end position="27"/>
    </location>
</feature>
<keyword evidence="3" id="KW-1185">Reference proteome</keyword>